<accession>A0A6J5QUU8</accession>
<sequence length="75" mass="8510">MTVTVYTRTTCGPCKTLKHWLKLKNIEFVEKNVEDEGLLDEMLRKTGMMSVPQTLVGDRVVTGPHFSLLSELLMV</sequence>
<dbReference type="EMBL" id="LR797026">
    <property type="protein sequence ID" value="CAB4183374.1"/>
    <property type="molecule type" value="Genomic_DNA"/>
</dbReference>
<evidence type="ECO:0000259" key="1">
    <source>
        <dbReference type="Pfam" id="PF00462"/>
    </source>
</evidence>
<reference evidence="2" key="1">
    <citation type="submission" date="2020-05" db="EMBL/GenBank/DDBJ databases">
        <authorList>
            <person name="Chiriac C."/>
            <person name="Salcher M."/>
            <person name="Ghai R."/>
            <person name="Kavagutti S V."/>
        </authorList>
    </citation>
    <scope>NUCLEOTIDE SEQUENCE</scope>
</reference>
<dbReference type="Pfam" id="PF00462">
    <property type="entry name" value="Glutaredoxin"/>
    <property type="match status" value="1"/>
</dbReference>
<gene>
    <name evidence="2" type="ORF">UFOVP1085_55</name>
    <name evidence="3" type="ORF">UFOVP1439_18</name>
</gene>
<dbReference type="InterPro" id="IPR002109">
    <property type="entry name" value="Glutaredoxin"/>
</dbReference>
<dbReference type="InterPro" id="IPR036249">
    <property type="entry name" value="Thioredoxin-like_sf"/>
</dbReference>
<evidence type="ECO:0000313" key="3">
    <source>
        <dbReference type="EMBL" id="CAB4212473.1"/>
    </source>
</evidence>
<evidence type="ECO:0000313" key="2">
    <source>
        <dbReference type="EMBL" id="CAB4183374.1"/>
    </source>
</evidence>
<dbReference type="PROSITE" id="PS51354">
    <property type="entry name" value="GLUTAREDOXIN_2"/>
    <property type="match status" value="1"/>
</dbReference>
<dbReference type="Gene3D" id="3.40.30.10">
    <property type="entry name" value="Glutaredoxin"/>
    <property type="match status" value="1"/>
</dbReference>
<dbReference type="EMBL" id="LR797394">
    <property type="protein sequence ID" value="CAB4212473.1"/>
    <property type="molecule type" value="Genomic_DNA"/>
</dbReference>
<name>A0A6J5QUU8_9CAUD</name>
<dbReference type="CDD" id="cd02976">
    <property type="entry name" value="NrdH"/>
    <property type="match status" value="1"/>
</dbReference>
<feature type="domain" description="Glutaredoxin" evidence="1">
    <location>
        <begin position="3"/>
        <end position="61"/>
    </location>
</feature>
<proteinExistence type="predicted"/>
<organism evidence="2">
    <name type="scientific">uncultured Caudovirales phage</name>
    <dbReference type="NCBI Taxonomy" id="2100421"/>
    <lineage>
        <taxon>Viruses</taxon>
        <taxon>Duplodnaviria</taxon>
        <taxon>Heunggongvirae</taxon>
        <taxon>Uroviricota</taxon>
        <taxon>Caudoviricetes</taxon>
        <taxon>Peduoviridae</taxon>
        <taxon>Maltschvirus</taxon>
        <taxon>Maltschvirus maltsch</taxon>
    </lineage>
</organism>
<protein>
    <submittedName>
        <fullName evidence="2">GrxC Glutaredoxin and related proteins</fullName>
    </submittedName>
</protein>
<dbReference type="SUPFAM" id="SSF52833">
    <property type="entry name" value="Thioredoxin-like"/>
    <property type="match status" value="1"/>
</dbReference>